<dbReference type="InterPro" id="IPR029063">
    <property type="entry name" value="SAM-dependent_MTases_sf"/>
</dbReference>
<proteinExistence type="predicted"/>
<protein>
    <submittedName>
        <fullName evidence="1">Uncharacterized protein</fullName>
    </submittedName>
</protein>
<dbReference type="Gene3D" id="3.40.50.150">
    <property type="entry name" value="Vaccinia Virus protein VP39"/>
    <property type="match status" value="1"/>
</dbReference>
<dbReference type="SUPFAM" id="SSF53335">
    <property type="entry name" value="S-adenosyl-L-methionine-dependent methyltransferases"/>
    <property type="match status" value="1"/>
</dbReference>
<dbReference type="AlphaFoldDB" id="A0A3B0R2I3"/>
<reference evidence="1" key="1">
    <citation type="submission" date="2018-06" db="EMBL/GenBank/DDBJ databases">
        <authorList>
            <person name="Zhirakovskaya E."/>
        </authorList>
    </citation>
    <scope>NUCLEOTIDE SEQUENCE</scope>
</reference>
<organism evidence="1">
    <name type="scientific">hydrothermal vent metagenome</name>
    <dbReference type="NCBI Taxonomy" id="652676"/>
    <lineage>
        <taxon>unclassified sequences</taxon>
        <taxon>metagenomes</taxon>
        <taxon>ecological metagenomes</taxon>
    </lineage>
</organism>
<sequence>MRVLIGVVVAGLALSACQKQEVTEPMAPEAATPEAAGPAADSLAFALAGSWRSDAAKQRDGFRHPMQTLEFCQVDPAGNTAEIWPGGGWYSQILVPWLHANGGKFTAAIVDPAISEGAANLLTRYSKQFENAELFGHVATAPLSADSAPFAAANSQDAVLTFRNVHSWMGRGMAEKAFADFYAATKPGGVLCVIEHRMPSSQLQNPKAGTGY</sequence>
<dbReference type="EMBL" id="UOEE01000040">
    <property type="protein sequence ID" value="VAV87530.1"/>
    <property type="molecule type" value="Genomic_DNA"/>
</dbReference>
<evidence type="ECO:0000313" key="1">
    <source>
        <dbReference type="EMBL" id="VAV87530.1"/>
    </source>
</evidence>
<accession>A0A3B0R2I3</accession>
<gene>
    <name evidence="1" type="ORF">MNBD_ALPHA06-15</name>
</gene>
<feature type="non-terminal residue" evidence="1">
    <location>
        <position position="212"/>
    </location>
</feature>
<name>A0A3B0R2I3_9ZZZZ</name>
<dbReference type="PROSITE" id="PS51257">
    <property type="entry name" value="PROKAR_LIPOPROTEIN"/>
    <property type="match status" value="1"/>
</dbReference>